<dbReference type="AlphaFoldDB" id="A0AAI9K5S5"/>
<gene>
    <name evidence="1" type="ORF">COEU31_18070</name>
</gene>
<dbReference type="EMBL" id="BLYL01000010">
    <property type="protein sequence ID" value="GFO94761.1"/>
    <property type="molecule type" value="Genomic_DNA"/>
</dbReference>
<accession>A0AAI9K5S5</accession>
<organism evidence="1 2">
    <name type="scientific">Coprococcus eutactus</name>
    <dbReference type="NCBI Taxonomy" id="33043"/>
    <lineage>
        <taxon>Bacteria</taxon>
        <taxon>Bacillati</taxon>
        <taxon>Bacillota</taxon>
        <taxon>Clostridia</taxon>
        <taxon>Lachnospirales</taxon>
        <taxon>Lachnospiraceae</taxon>
        <taxon>Coprococcus</taxon>
    </lineage>
</organism>
<reference evidence="1" key="1">
    <citation type="submission" date="2020-06" db="EMBL/GenBank/DDBJ databases">
        <title>Characterization of fructooligosaccharide metabolism and fructooligosaccharide-degrading enzymes in human commensal butyrate producers.</title>
        <authorList>
            <person name="Tanno H."/>
            <person name="Fujii T."/>
            <person name="Hirano K."/>
            <person name="Maeno S."/>
            <person name="Tonozuka T."/>
            <person name="Sakamoto M."/>
            <person name="Ohkuma M."/>
            <person name="Tochio T."/>
            <person name="Endo A."/>
        </authorList>
    </citation>
    <scope>NUCLEOTIDE SEQUENCE</scope>
    <source>
        <strain evidence="1">JCM 31265</strain>
    </source>
</reference>
<evidence type="ECO:0000313" key="1">
    <source>
        <dbReference type="EMBL" id="GFO94761.1"/>
    </source>
</evidence>
<sequence length="130" mass="15099">MSLTSRRLLKTAIIFFEKVMMEHEKVEKIDLVEEDDYKAVFEIYLADGRILVTYIGDVYVLTAADVREIVSEYEVVDCIVVVSNWDEYTSEAKEIAKTMGIGVFKLKEFMKAINYNGKKFLDTYIEKTIE</sequence>
<comment type="caution">
    <text evidence="1">The sequence shown here is derived from an EMBL/GenBank/DDBJ whole genome shotgun (WGS) entry which is preliminary data.</text>
</comment>
<dbReference type="RefSeq" id="WP_055223522.1">
    <property type="nucleotide sequence ID" value="NZ_BLYL01000010.1"/>
</dbReference>
<protein>
    <submittedName>
        <fullName evidence="1">Uncharacterized protein</fullName>
    </submittedName>
</protein>
<name>A0AAI9K5S5_9FIRM</name>
<dbReference type="Proteomes" id="UP000660047">
    <property type="component" value="Unassembled WGS sequence"/>
</dbReference>
<evidence type="ECO:0000313" key="2">
    <source>
        <dbReference type="Proteomes" id="UP000660047"/>
    </source>
</evidence>
<proteinExistence type="predicted"/>